<dbReference type="Proteomes" id="UP000199318">
    <property type="component" value="Unassembled WGS sequence"/>
</dbReference>
<dbReference type="GO" id="GO:0140664">
    <property type="term" value="F:ATP-dependent DNA damage sensor activity"/>
    <property type="evidence" value="ECO:0007669"/>
    <property type="project" value="InterPro"/>
</dbReference>
<dbReference type="GO" id="GO:0016887">
    <property type="term" value="F:ATP hydrolysis activity"/>
    <property type="evidence" value="ECO:0007669"/>
    <property type="project" value="InterPro"/>
</dbReference>
<evidence type="ECO:0000256" key="4">
    <source>
        <dbReference type="HAMAP-Rule" id="MF_00149"/>
    </source>
</evidence>
<name>A0A1H9W6S1_9BACI</name>
<dbReference type="InterPro" id="IPR014721">
    <property type="entry name" value="Ribsml_uS5_D2-typ_fold_subgr"/>
</dbReference>
<protein>
    <recommendedName>
        <fullName evidence="4">DNA mismatch repair protein MutL</fullName>
    </recommendedName>
</protein>
<dbReference type="CDD" id="cd16926">
    <property type="entry name" value="HATPase_MutL-MLH-PMS-like"/>
    <property type="match status" value="1"/>
</dbReference>
<dbReference type="InterPro" id="IPR038973">
    <property type="entry name" value="MutL/Mlh/Pms-like"/>
</dbReference>
<dbReference type="InterPro" id="IPR020667">
    <property type="entry name" value="DNA_mismatch_repair_MutL"/>
</dbReference>
<dbReference type="InterPro" id="IPR037198">
    <property type="entry name" value="MutL_C_sf"/>
</dbReference>
<dbReference type="HAMAP" id="MF_00149">
    <property type="entry name" value="DNA_mis_repair"/>
    <property type="match status" value="1"/>
</dbReference>
<dbReference type="Gene3D" id="3.30.1370.100">
    <property type="entry name" value="MutL, C-terminal domain, regulatory subdomain"/>
    <property type="match status" value="1"/>
</dbReference>
<evidence type="ECO:0000256" key="2">
    <source>
        <dbReference type="ARBA" id="ARBA00022763"/>
    </source>
</evidence>
<dbReference type="Pfam" id="PF08676">
    <property type="entry name" value="MutL_C"/>
    <property type="match status" value="1"/>
</dbReference>
<dbReference type="SMART" id="SM00853">
    <property type="entry name" value="MutL_C"/>
    <property type="match status" value="1"/>
</dbReference>
<dbReference type="SUPFAM" id="SSF54211">
    <property type="entry name" value="Ribosomal protein S5 domain 2-like"/>
    <property type="match status" value="1"/>
</dbReference>
<dbReference type="InterPro" id="IPR013507">
    <property type="entry name" value="DNA_mismatch_S5_2-like"/>
</dbReference>
<dbReference type="InterPro" id="IPR020568">
    <property type="entry name" value="Ribosomal_Su5_D2-typ_SF"/>
</dbReference>
<evidence type="ECO:0000259" key="6">
    <source>
        <dbReference type="SMART" id="SM00853"/>
    </source>
</evidence>
<evidence type="ECO:0000259" key="7">
    <source>
        <dbReference type="SMART" id="SM01340"/>
    </source>
</evidence>
<dbReference type="InterPro" id="IPR042121">
    <property type="entry name" value="MutL_C_regsub"/>
</dbReference>
<keyword evidence="9" id="KW-1185">Reference proteome</keyword>
<dbReference type="GO" id="GO:0005524">
    <property type="term" value="F:ATP binding"/>
    <property type="evidence" value="ECO:0007669"/>
    <property type="project" value="InterPro"/>
</dbReference>
<evidence type="ECO:0000313" key="8">
    <source>
        <dbReference type="EMBL" id="SES29479.1"/>
    </source>
</evidence>
<dbReference type="InterPro" id="IPR014790">
    <property type="entry name" value="MutL_C"/>
</dbReference>
<evidence type="ECO:0000256" key="1">
    <source>
        <dbReference type="ARBA" id="ARBA00006082"/>
    </source>
</evidence>
<dbReference type="Gene3D" id="3.30.565.10">
    <property type="entry name" value="Histidine kinase-like ATPase, C-terminal domain"/>
    <property type="match status" value="1"/>
</dbReference>
<dbReference type="FunFam" id="3.30.565.10:FF:000003">
    <property type="entry name" value="DNA mismatch repair endonuclease MutL"/>
    <property type="match status" value="1"/>
</dbReference>
<evidence type="ECO:0000256" key="3">
    <source>
        <dbReference type="ARBA" id="ARBA00023204"/>
    </source>
</evidence>
<dbReference type="PANTHER" id="PTHR10073:SF12">
    <property type="entry name" value="DNA MISMATCH REPAIR PROTEIN MLH1"/>
    <property type="match status" value="1"/>
</dbReference>
<dbReference type="InterPro" id="IPR036890">
    <property type="entry name" value="HATPase_C_sf"/>
</dbReference>
<feature type="region of interest" description="Disordered" evidence="5">
    <location>
        <begin position="328"/>
        <end position="347"/>
    </location>
</feature>
<comment type="function">
    <text evidence="4">This protein is involved in the repair of mismatches in DNA. It is required for dam-dependent methyl-directed DNA mismatch repair. May act as a 'molecular matchmaker', a protein that promotes the formation of a stable complex between two or more DNA-binding proteins in an ATP-dependent manner without itself being part of a final effector complex.</text>
</comment>
<gene>
    <name evidence="4" type="primary">mutL</name>
    <name evidence="8" type="ORF">SAMN05444126_12825</name>
</gene>
<dbReference type="SMART" id="SM01340">
    <property type="entry name" value="DNA_mis_repair"/>
    <property type="match status" value="1"/>
</dbReference>
<feature type="domain" description="DNA mismatch repair protein S5" evidence="7">
    <location>
        <begin position="208"/>
        <end position="326"/>
    </location>
</feature>
<dbReference type="GO" id="GO:0006298">
    <property type="term" value="P:mismatch repair"/>
    <property type="evidence" value="ECO:0007669"/>
    <property type="project" value="UniProtKB-UniRule"/>
</dbReference>
<dbReference type="CDD" id="cd00782">
    <property type="entry name" value="MutL_Trans"/>
    <property type="match status" value="1"/>
</dbReference>
<dbReference type="NCBIfam" id="TIGR00585">
    <property type="entry name" value="mutl"/>
    <property type="match status" value="1"/>
</dbReference>
<dbReference type="PROSITE" id="PS00058">
    <property type="entry name" value="DNA_MISMATCH_REPAIR_1"/>
    <property type="match status" value="1"/>
</dbReference>
<dbReference type="Pfam" id="PF13589">
    <property type="entry name" value="HATPase_c_3"/>
    <property type="match status" value="1"/>
</dbReference>
<dbReference type="Pfam" id="PF01119">
    <property type="entry name" value="DNA_mis_repair"/>
    <property type="match status" value="1"/>
</dbReference>
<proteinExistence type="inferred from homology"/>
<comment type="caution">
    <text evidence="8">The sequence shown here is derived from an EMBL/GenBank/DDBJ whole genome shotgun (WGS) entry which is preliminary data.</text>
</comment>
<dbReference type="AlphaFoldDB" id="A0A1H9W6S1"/>
<accession>A0A1H9W6S1</accession>
<dbReference type="OrthoDB" id="9763467at2"/>
<dbReference type="STRING" id="1464123.SAMN05444126_12825"/>
<organism evidence="8 9">
    <name type="scientific">Salisediminibacterium halotolerans</name>
    <dbReference type="NCBI Taxonomy" id="517425"/>
    <lineage>
        <taxon>Bacteria</taxon>
        <taxon>Bacillati</taxon>
        <taxon>Bacillota</taxon>
        <taxon>Bacilli</taxon>
        <taxon>Bacillales</taxon>
        <taxon>Bacillaceae</taxon>
        <taxon>Salisediminibacterium</taxon>
    </lineage>
</organism>
<comment type="similarity">
    <text evidence="1 4">Belongs to the DNA mismatch repair MutL/HexB family.</text>
</comment>
<dbReference type="Gene3D" id="3.30.1540.20">
    <property type="entry name" value="MutL, C-terminal domain, dimerisation subdomain"/>
    <property type="match status" value="1"/>
</dbReference>
<dbReference type="InterPro" id="IPR014762">
    <property type="entry name" value="DNA_mismatch_repair_CS"/>
</dbReference>
<evidence type="ECO:0000313" key="9">
    <source>
        <dbReference type="Proteomes" id="UP000199318"/>
    </source>
</evidence>
<dbReference type="PANTHER" id="PTHR10073">
    <property type="entry name" value="DNA MISMATCH REPAIR PROTEIN MLH, PMS, MUTL"/>
    <property type="match status" value="1"/>
</dbReference>
<feature type="domain" description="MutL C-terminal dimerisation" evidence="6">
    <location>
        <begin position="432"/>
        <end position="574"/>
    </location>
</feature>
<reference evidence="9" key="1">
    <citation type="submission" date="2016-10" db="EMBL/GenBank/DDBJ databases">
        <authorList>
            <person name="de Groot N.N."/>
        </authorList>
    </citation>
    <scope>NUCLEOTIDE SEQUENCE [LARGE SCALE GENOMIC DNA]</scope>
    <source>
        <strain evidence="9">10nlg</strain>
    </source>
</reference>
<feature type="compositionally biased region" description="Basic and acidic residues" evidence="5">
    <location>
        <begin position="384"/>
        <end position="393"/>
    </location>
</feature>
<dbReference type="InterPro" id="IPR002099">
    <property type="entry name" value="MutL/Mlh/PMS"/>
</dbReference>
<keyword evidence="3 4" id="KW-0234">DNA repair</keyword>
<feature type="compositionally biased region" description="Basic and acidic residues" evidence="5">
    <location>
        <begin position="366"/>
        <end position="377"/>
    </location>
</feature>
<dbReference type="EMBL" id="FOGV01000028">
    <property type="protein sequence ID" value="SES29479.1"/>
    <property type="molecule type" value="Genomic_DNA"/>
</dbReference>
<dbReference type="SUPFAM" id="SSF118116">
    <property type="entry name" value="DNA mismatch repair protein MutL"/>
    <property type="match status" value="1"/>
</dbReference>
<dbReference type="SUPFAM" id="SSF55874">
    <property type="entry name" value="ATPase domain of HSP90 chaperone/DNA topoisomerase II/histidine kinase"/>
    <property type="match status" value="1"/>
</dbReference>
<feature type="region of interest" description="Disordered" evidence="5">
    <location>
        <begin position="356"/>
        <end position="430"/>
    </location>
</feature>
<dbReference type="GO" id="GO:0030983">
    <property type="term" value="F:mismatched DNA binding"/>
    <property type="evidence" value="ECO:0007669"/>
    <property type="project" value="InterPro"/>
</dbReference>
<dbReference type="Gene3D" id="3.30.230.10">
    <property type="match status" value="1"/>
</dbReference>
<keyword evidence="2 4" id="KW-0227">DNA damage</keyword>
<dbReference type="GO" id="GO:0032300">
    <property type="term" value="C:mismatch repair complex"/>
    <property type="evidence" value="ECO:0007669"/>
    <property type="project" value="InterPro"/>
</dbReference>
<sequence>MNAIHQLDTFLSNKIAAGEVVERPASVVKELVENAVDAGSAQIRIDTAEGGLAKIRVLDDGGGITSEDIALAFSRHATSKIFADEDLFRIKTLGFRGEALPSIASVAKVTLRTSTGEKDGEEVFIEGGEIRERKTAALRRGTEITVTDLFYNTPARLKYLKTVHTELGHISDAVNRIALAHPEIAFTLTHNEKTLLQTAGNGDIARVIAAIYGTSIGRKLLNIEAEDLDFQVTGYIAKPEVTRANRNYMTTIINGRFVKNYALYKAVQDGFHTLLPIGKFPLVVLHIEMNPLLVDVNVHPSKLEVRISKEKALQDLVKKAIQERLQKERLIPEAETPHPVHGEGEKPLRTEQLNLTSNQPAPFSEPIKDPPLEHVNRGDAAGETVHEEQEHLHASSASEPLDQGGDNEDRQADNIAKPPAEPPSSKVPELEPIGQLHSTYIVAENETGLYLIDQHAAQERIKYEEFREKLASAAKETQELLVPLTIECTTSEEMQIEQSRSWLEDVGLELEPFGKGTYIVRACPTWFPQGEEEAIIFEMIEHLKQLDHIHIGKIREEAAIMMSCKAAIKANHFLRKEDMRYLLDDLRACTEPYTCPHGRPIIVHYSVGEIERMFKRIQ</sequence>
<evidence type="ECO:0000256" key="5">
    <source>
        <dbReference type="SAM" id="MobiDB-lite"/>
    </source>
</evidence>
<dbReference type="InterPro" id="IPR042120">
    <property type="entry name" value="MutL_C_dimsub"/>
</dbReference>
<dbReference type="NCBIfam" id="NF000950">
    <property type="entry name" value="PRK00095.1-3"/>
    <property type="match status" value="1"/>
</dbReference>
<dbReference type="RefSeq" id="WP_093074427.1">
    <property type="nucleotide sequence ID" value="NZ_FOGV01000028.1"/>
</dbReference>